<dbReference type="PROSITE" id="PS50885">
    <property type="entry name" value="HAMP"/>
    <property type="match status" value="1"/>
</dbReference>
<dbReference type="InterPro" id="IPR013727">
    <property type="entry name" value="2CSK_N"/>
</dbReference>
<feature type="transmembrane region" description="Helical" evidence="13">
    <location>
        <begin position="164"/>
        <end position="185"/>
    </location>
</feature>
<dbReference type="PRINTS" id="PR00344">
    <property type="entry name" value="BCTRLSENSOR"/>
</dbReference>
<keyword evidence="8 16" id="KW-0418">Kinase</keyword>
<reference evidence="16" key="1">
    <citation type="submission" date="2020-02" db="EMBL/GenBank/DDBJ databases">
        <authorList>
            <person name="Chen W.-M."/>
        </authorList>
    </citation>
    <scope>NUCLEOTIDE SEQUENCE</scope>
    <source>
        <strain evidence="16">NBD-18</strain>
    </source>
</reference>
<sequence length="472" mass="52092">MAPHRRSLLGEILDWMLAPLFLLWPMSVAITYVVAQNLANVPYDSGLENALQVLGQQVVVDNGMISLRMSAPARMALRTRENDGVYWKAIGPQGENLGGDSDLPTPEYTPANTINTVYFKNETMRDFEIRIAYMWMDFAIRDSGPVLLVAAESTEKRTQLANDIIKGVIMPQFFVLPIAVILIWFGMSRGVAPINALQSRLRARRPDDLSPIDEKAAPVEIGPLITAMNDLLHRLSSNVLAQKRFVADAAHQLKTPLAGLRTQAELAMRAAPTGDTQESLRQIMTGTIRATRLVNQLLLMANAENPASVGMTNLDLVALARERTLAWVDQAINTNIDLGFEGEDEPVIVRGQSLLLAEAINNLIDNALRYTPSPGQVTVIVKRENDDVLLAVEDSGPGIAPEERERVFDRFYRVLGTSVDGSGLGLAIVQEIAHRHHATIQILDAQTKVGSSRGTRIELRFLKSRRSEKPQI</sequence>
<dbReference type="GO" id="GO:0005886">
    <property type="term" value="C:plasma membrane"/>
    <property type="evidence" value="ECO:0007669"/>
    <property type="project" value="TreeGrafter"/>
</dbReference>
<feature type="domain" description="HAMP" evidence="15">
    <location>
        <begin position="188"/>
        <end position="240"/>
    </location>
</feature>
<keyword evidence="11" id="KW-0902">Two-component regulatory system</keyword>
<evidence type="ECO:0000259" key="15">
    <source>
        <dbReference type="PROSITE" id="PS50885"/>
    </source>
</evidence>
<accession>A0A6B2QX17</accession>
<evidence type="ECO:0000256" key="11">
    <source>
        <dbReference type="ARBA" id="ARBA00023012"/>
    </source>
</evidence>
<evidence type="ECO:0000256" key="6">
    <source>
        <dbReference type="ARBA" id="ARBA00022692"/>
    </source>
</evidence>
<keyword evidence="7" id="KW-0547">Nucleotide-binding</keyword>
<feature type="domain" description="Histidine kinase" evidence="14">
    <location>
        <begin position="248"/>
        <end position="465"/>
    </location>
</feature>
<dbReference type="SMART" id="SM00387">
    <property type="entry name" value="HATPase_c"/>
    <property type="match status" value="1"/>
</dbReference>
<dbReference type="GO" id="GO:0005524">
    <property type="term" value="F:ATP binding"/>
    <property type="evidence" value="ECO:0007669"/>
    <property type="project" value="UniProtKB-KW"/>
</dbReference>
<dbReference type="GO" id="GO:0000155">
    <property type="term" value="F:phosphorelay sensor kinase activity"/>
    <property type="evidence" value="ECO:0007669"/>
    <property type="project" value="InterPro"/>
</dbReference>
<dbReference type="InterPro" id="IPR036097">
    <property type="entry name" value="HisK_dim/P_sf"/>
</dbReference>
<keyword evidence="6 13" id="KW-0812">Transmembrane</keyword>
<evidence type="ECO:0000256" key="3">
    <source>
        <dbReference type="ARBA" id="ARBA00012438"/>
    </source>
</evidence>
<dbReference type="Pfam" id="PF02518">
    <property type="entry name" value="HATPase_c"/>
    <property type="match status" value="1"/>
</dbReference>
<evidence type="ECO:0000256" key="9">
    <source>
        <dbReference type="ARBA" id="ARBA00022840"/>
    </source>
</evidence>
<dbReference type="InterPro" id="IPR003594">
    <property type="entry name" value="HATPase_dom"/>
</dbReference>
<evidence type="ECO:0000256" key="4">
    <source>
        <dbReference type="ARBA" id="ARBA00022553"/>
    </source>
</evidence>
<dbReference type="Pfam" id="PF00512">
    <property type="entry name" value="HisKA"/>
    <property type="match status" value="1"/>
</dbReference>
<dbReference type="InterPro" id="IPR005467">
    <property type="entry name" value="His_kinase_dom"/>
</dbReference>
<feature type="transmembrane region" description="Helical" evidence="13">
    <location>
        <begin position="12"/>
        <end position="35"/>
    </location>
</feature>
<dbReference type="AlphaFoldDB" id="A0A6B2QX17"/>
<evidence type="ECO:0000256" key="2">
    <source>
        <dbReference type="ARBA" id="ARBA00004141"/>
    </source>
</evidence>
<dbReference type="CDD" id="cd00082">
    <property type="entry name" value="HisKA"/>
    <property type="match status" value="1"/>
</dbReference>
<dbReference type="Gene3D" id="3.30.565.10">
    <property type="entry name" value="Histidine kinase-like ATPase, C-terminal domain"/>
    <property type="match status" value="1"/>
</dbReference>
<evidence type="ECO:0000256" key="10">
    <source>
        <dbReference type="ARBA" id="ARBA00022989"/>
    </source>
</evidence>
<evidence type="ECO:0000256" key="7">
    <source>
        <dbReference type="ARBA" id="ARBA00022741"/>
    </source>
</evidence>
<dbReference type="InterPro" id="IPR003660">
    <property type="entry name" value="HAMP_dom"/>
</dbReference>
<dbReference type="PANTHER" id="PTHR45436:SF14">
    <property type="entry name" value="SENSOR PROTEIN QSEC"/>
    <property type="match status" value="1"/>
</dbReference>
<keyword evidence="5" id="KW-0808">Transferase</keyword>
<keyword evidence="9" id="KW-0067">ATP-binding</keyword>
<evidence type="ECO:0000313" key="16">
    <source>
        <dbReference type="EMBL" id="NDY81669.1"/>
    </source>
</evidence>
<gene>
    <name evidence="16" type="ORF">G3I67_00340</name>
</gene>
<comment type="caution">
    <text evidence="16">The sequence shown here is derived from an EMBL/GenBank/DDBJ whole genome shotgun (WGS) entry which is preliminary data.</text>
</comment>
<dbReference type="PANTHER" id="PTHR45436">
    <property type="entry name" value="SENSOR HISTIDINE KINASE YKOH"/>
    <property type="match status" value="1"/>
</dbReference>
<dbReference type="EMBL" id="JAAGRN010000001">
    <property type="protein sequence ID" value="NDY81669.1"/>
    <property type="molecule type" value="Genomic_DNA"/>
</dbReference>
<keyword evidence="12 13" id="KW-0472">Membrane</keyword>
<comment type="subcellular location">
    <subcellularLocation>
        <location evidence="2">Membrane</location>
        <topology evidence="2">Multi-pass membrane protein</topology>
    </subcellularLocation>
</comment>
<proteinExistence type="predicted"/>
<dbReference type="SUPFAM" id="SSF47384">
    <property type="entry name" value="Homodimeric domain of signal transducing histidine kinase"/>
    <property type="match status" value="1"/>
</dbReference>
<evidence type="ECO:0000256" key="8">
    <source>
        <dbReference type="ARBA" id="ARBA00022777"/>
    </source>
</evidence>
<dbReference type="SMART" id="SM00388">
    <property type="entry name" value="HisKA"/>
    <property type="match status" value="1"/>
</dbReference>
<evidence type="ECO:0000256" key="12">
    <source>
        <dbReference type="ARBA" id="ARBA00023136"/>
    </source>
</evidence>
<evidence type="ECO:0000256" key="13">
    <source>
        <dbReference type="SAM" id="Phobius"/>
    </source>
</evidence>
<dbReference type="InterPro" id="IPR004358">
    <property type="entry name" value="Sig_transdc_His_kin-like_C"/>
</dbReference>
<dbReference type="EC" id="2.7.13.3" evidence="3"/>
<evidence type="ECO:0000256" key="1">
    <source>
        <dbReference type="ARBA" id="ARBA00000085"/>
    </source>
</evidence>
<dbReference type="SUPFAM" id="SSF55874">
    <property type="entry name" value="ATPase domain of HSP90 chaperone/DNA topoisomerase II/histidine kinase"/>
    <property type="match status" value="1"/>
</dbReference>
<protein>
    <recommendedName>
        <fullName evidence="3">histidine kinase</fullName>
        <ecNumber evidence="3">2.7.13.3</ecNumber>
    </recommendedName>
</protein>
<dbReference type="Gene3D" id="1.10.287.130">
    <property type="match status" value="1"/>
</dbReference>
<evidence type="ECO:0000256" key="5">
    <source>
        <dbReference type="ARBA" id="ARBA00022679"/>
    </source>
</evidence>
<evidence type="ECO:0000259" key="14">
    <source>
        <dbReference type="PROSITE" id="PS50109"/>
    </source>
</evidence>
<dbReference type="InterPro" id="IPR036890">
    <property type="entry name" value="HATPase_C_sf"/>
</dbReference>
<organism evidence="16">
    <name type="scientific">Sheuella amnicola</name>
    <dbReference type="NCBI Taxonomy" id="2707330"/>
    <lineage>
        <taxon>Bacteria</taxon>
        <taxon>Pseudomonadati</taxon>
        <taxon>Pseudomonadota</taxon>
        <taxon>Betaproteobacteria</taxon>
        <taxon>Burkholderiales</taxon>
        <taxon>Alcaligenaceae</taxon>
        <taxon>Sheuella</taxon>
    </lineage>
</organism>
<dbReference type="InterPro" id="IPR050428">
    <property type="entry name" value="TCS_sensor_his_kinase"/>
</dbReference>
<dbReference type="PROSITE" id="PS50109">
    <property type="entry name" value="HIS_KIN"/>
    <property type="match status" value="1"/>
</dbReference>
<keyword evidence="4" id="KW-0597">Phosphoprotein</keyword>
<dbReference type="InterPro" id="IPR003661">
    <property type="entry name" value="HisK_dim/P_dom"/>
</dbReference>
<dbReference type="Pfam" id="PF08521">
    <property type="entry name" value="2CSK_N"/>
    <property type="match status" value="1"/>
</dbReference>
<name>A0A6B2QX17_9BURK</name>
<keyword evidence="10 13" id="KW-1133">Transmembrane helix</keyword>
<comment type="catalytic activity">
    <reaction evidence="1">
        <text>ATP + protein L-histidine = ADP + protein N-phospho-L-histidine.</text>
        <dbReference type="EC" id="2.7.13.3"/>
    </reaction>
</comment>